<dbReference type="KEGG" id="ncb:C0V82_14965"/>
<proteinExistence type="predicted"/>
<organism evidence="1 2">
    <name type="scientific">Niveispirillum cyanobacteriorum</name>
    <dbReference type="NCBI Taxonomy" id="1612173"/>
    <lineage>
        <taxon>Bacteria</taxon>
        <taxon>Pseudomonadati</taxon>
        <taxon>Pseudomonadota</taxon>
        <taxon>Alphaproteobacteria</taxon>
        <taxon>Rhodospirillales</taxon>
        <taxon>Azospirillaceae</taxon>
        <taxon>Niveispirillum</taxon>
    </lineage>
</organism>
<accession>A0A2K9NE61</accession>
<dbReference type="AlphaFoldDB" id="A0A2K9NE61"/>
<dbReference type="Proteomes" id="UP000234752">
    <property type="component" value="Chromosome eg_1"/>
</dbReference>
<evidence type="ECO:0000313" key="1">
    <source>
        <dbReference type="EMBL" id="AUN31394.1"/>
    </source>
</evidence>
<evidence type="ECO:0000313" key="2">
    <source>
        <dbReference type="Proteomes" id="UP000234752"/>
    </source>
</evidence>
<dbReference type="SUPFAM" id="SSF53850">
    <property type="entry name" value="Periplasmic binding protein-like II"/>
    <property type="match status" value="1"/>
</dbReference>
<keyword evidence="2" id="KW-1185">Reference proteome</keyword>
<name>A0A2K9NE61_9PROT</name>
<gene>
    <name evidence="1" type="ORF">C0V82_14965</name>
</gene>
<dbReference type="EMBL" id="CP025611">
    <property type="protein sequence ID" value="AUN31394.1"/>
    <property type="molecule type" value="Genomic_DNA"/>
</dbReference>
<sequence>MLGTMLVAAATGLPRQALARTLTCGVMEAPPWHLPEDPKQGIANEVIADLSRHSGFDIQSRPGPPIRLIMGIKSGQLDLIIFFELPELRDAAVPVGIFGYADMGLVTRPGLRPQSADELAGCRIGVLRGNNRTDVTAKLPPSVTLVELRDLSLGLSMIMGGRLDGLIGTRLALGWHMKQGGFSPQSVGSFFRLLREPIYLYLSTIRQYEDGTLAQLQAGMRGMDRSLSRVTDYYWKGAGYVDPPPSDPINRRRPPPP</sequence>
<protein>
    <submittedName>
        <fullName evidence="1">Uncharacterized protein</fullName>
    </submittedName>
</protein>
<reference evidence="1 2" key="1">
    <citation type="submission" date="2017-12" db="EMBL/GenBank/DDBJ databases">
        <title>Genomes of bacteria within cyanobacterial aggregates.</title>
        <authorList>
            <person name="Cai H."/>
        </authorList>
    </citation>
    <scope>NUCLEOTIDE SEQUENCE [LARGE SCALE GENOMIC DNA]</scope>
    <source>
        <strain evidence="1 2">TH16</strain>
    </source>
</reference>
<dbReference type="Gene3D" id="3.40.190.10">
    <property type="entry name" value="Periplasmic binding protein-like II"/>
    <property type="match status" value="2"/>
</dbReference>